<evidence type="ECO:0000313" key="2">
    <source>
        <dbReference type="EMBL" id="KAA5384025.1"/>
    </source>
</evidence>
<dbReference type="Proteomes" id="UP000347681">
    <property type="component" value="Unassembled WGS sequence"/>
</dbReference>
<dbReference type="InterPro" id="IPR007694">
    <property type="entry name" value="DNA_helicase_DnaB-like_C"/>
</dbReference>
<proteinExistence type="predicted"/>
<comment type="caution">
    <text evidence="2">The sequence shown here is derived from an EMBL/GenBank/DDBJ whole genome shotgun (WGS) entry which is preliminary data.</text>
</comment>
<dbReference type="InterPro" id="IPR014907">
    <property type="entry name" value="BT4734-like_N"/>
</dbReference>
<dbReference type="PANTHER" id="PTHR12873:SF0">
    <property type="entry name" value="TWINKLE MTDNA HELICASE"/>
    <property type="match status" value="1"/>
</dbReference>
<gene>
    <name evidence="2" type="ORF">F2Y61_06960</name>
</gene>
<dbReference type="Gene3D" id="3.40.50.300">
    <property type="entry name" value="P-loop containing nucleotide triphosphate hydrolases"/>
    <property type="match status" value="1"/>
</dbReference>
<organism evidence="2 3">
    <name type="scientific">Phocaeicola dorei</name>
    <dbReference type="NCBI Taxonomy" id="357276"/>
    <lineage>
        <taxon>Bacteria</taxon>
        <taxon>Pseudomonadati</taxon>
        <taxon>Bacteroidota</taxon>
        <taxon>Bacteroidia</taxon>
        <taxon>Bacteroidales</taxon>
        <taxon>Bacteroidaceae</taxon>
        <taxon>Phocaeicola</taxon>
    </lineage>
</organism>
<reference evidence="2 3" key="1">
    <citation type="journal article" date="2019" name="Nat. Med.">
        <title>A library of human gut bacterial isolates paired with longitudinal multiomics data enables mechanistic microbiome research.</title>
        <authorList>
            <person name="Poyet M."/>
            <person name="Groussin M."/>
            <person name="Gibbons S.M."/>
            <person name="Avila-Pacheco J."/>
            <person name="Jiang X."/>
            <person name="Kearney S.M."/>
            <person name="Perrotta A.R."/>
            <person name="Berdy B."/>
            <person name="Zhao S."/>
            <person name="Lieberman T.D."/>
            <person name="Swanson P.K."/>
            <person name="Smith M."/>
            <person name="Roesemann S."/>
            <person name="Alexander J.E."/>
            <person name="Rich S.A."/>
            <person name="Livny J."/>
            <person name="Vlamakis H."/>
            <person name="Clish C."/>
            <person name="Bullock K."/>
            <person name="Deik A."/>
            <person name="Scott J."/>
            <person name="Pierce K.A."/>
            <person name="Xavier R.J."/>
            <person name="Alm E.J."/>
        </authorList>
    </citation>
    <scope>NUCLEOTIDE SEQUENCE [LARGE SCALE GENOMIC DNA]</scope>
    <source>
        <strain evidence="2 3">BIOML-A5</strain>
    </source>
</reference>
<dbReference type="RefSeq" id="WP_149940778.1">
    <property type="nucleotide sequence ID" value="NZ_VVZB01000003.1"/>
</dbReference>
<name>A0A5M5ZV24_9BACT</name>
<dbReference type="PANTHER" id="PTHR12873">
    <property type="entry name" value="T7-LIKE MITOCHONDRIAL DNA HELICASE"/>
    <property type="match status" value="1"/>
</dbReference>
<feature type="domain" description="SF4 helicase" evidence="1">
    <location>
        <begin position="27"/>
        <end position="279"/>
    </location>
</feature>
<dbReference type="InterPro" id="IPR027417">
    <property type="entry name" value="P-loop_NTPase"/>
</dbReference>
<dbReference type="GO" id="GO:0006260">
    <property type="term" value="P:DNA replication"/>
    <property type="evidence" value="ECO:0007669"/>
    <property type="project" value="InterPro"/>
</dbReference>
<dbReference type="GO" id="GO:0005524">
    <property type="term" value="F:ATP binding"/>
    <property type="evidence" value="ECO:0007669"/>
    <property type="project" value="InterPro"/>
</dbReference>
<dbReference type="AlphaFoldDB" id="A0A5M5ZV24"/>
<sequence length="618" mass="72525">MDFNNLKIENGMYSYMDFETAINNIFNNGLPYGIESGLNNLDETVRFDKGRLVTVTGVPQSGKSMFIDYLCTKYNILHNYKTLFYSTETPLGIHINTLMKMFQKPIDRKFVRYIYENFRIINELDDWNIDSLLECAGSQLLKFKYDIFVIDNYTTLTGSRNFNMTEHEYTNYVLDKLIKFARKYNILVILIAHPKKMQRDNTNGGYDVPLAYDICGSSNFFNKSDFVITVHRVYKNLKPTNVTKIICTKCKSNNFGRVGECYLGFDEVTQNYFDCKYNNDEKFGKNENNNVDINIQKLDFEYSFDEANIELDKCDYLNIKVPFFQRINDLNPNDITLRELLFKLQGNFKSHVEKIRNESNEDKQKELKTKLLPCFCVSAKFNGDRRKENVSDYTNLMYIDIDYKDNIEIISNVPTILRSIDNILYFQKSVRGKGYSVILPIKINSISEYLDCWCQVEKIFADLNIVIDKSTKNIDRAIFISYDDGFYLNEHAIPFIYEKPYKAKEMSKLDIKIASTTQVQNSTNLSLVESYIREVDKFKLDIAKTYNDYFKLGIACLNEFGLEKSKDIFPKLCRYNKTFNLNTCIDDLEQWENSYDESYTCNFGTIKYYFDKVKNNNM</sequence>
<dbReference type="PROSITE" id="PS51199">
    <property type="entry name" value="SF4_HELICASE"/>
    <property type="match status" value="1"/>
</dbReference>
<evidence type="ECO:0000313" key="3">
    <source>
        <dbReference type="Proteomes" id="UP000347681"/>
    </source>
</evidence>
<dbReference type="GO" id="GO:0043139">
    <property type="term" value="F:5'-3' DNA helicase activity"/>
    <property type="evidence" value="ECO:0007669"/>
    <property type="project" value="InterPro"/>
</dbReference>
<dbReference type="InterPro" id="IPR027032">
    <property type="entry name" value="Twinkle-like"/>
</dbReference>
<accession>A0A5M5ZV24</accession>
<protein>
    <recommendedName>
        <fullName evidence="1">SF4 helicase domain-containing protein</fullName>
    </recommendedName>
</protein>
<dbReference type="EMBL" id="VVZB01000003">
    <property type="protein sequence ID" value="KAA5384025.1"/>
    <property type="molecule type" value="Genomic_DNA"/>
</dbReference>
<dbReference type="SUPFAM" id="SSF52540">
    <property type="entry name" value="P-loop containing nucleoside triphosphate hydrolases"/>
    <property type="match status" value="1"/>
</dbReference>
<dbReference type="Pfam" id="PF08800">
    <property type="entry name" value="BT4734-like_N"/>
    <property type="match status" value="1"/>
</dbReference>
<evidence type="ECO:0000259" key="1">
    <source>
        <dbReference type="PROSITE" id="PS51199"/>
    </source>
</evidence>
<dbReference type="GO" id="GO:0003697">
    <property type="term" value="F:single-stranded DNA binding"/>
    <property type="evidence" value="ECO:0007669"/>
    <property type="project" value="InterPro"/>
</dbReference>